<dbReference type="PROSITE" id="PS00028">
    <property type="entry name" value="ZINC_FINGER_C2H2_1"/>
    <property type="match status" value="1"/>
</dbReference>
<evidence type="ECO:0000256" key="2">
    <source>
        <dbReference type="ARBA" id="ARBA00022737"/>
    </source>
</evidence>
<proteinExistence type="predicted"/>
<dbReference type="Gene3D" id="3.30.160.60">
    <property type="entry name" value="Classic Zinc Finger"/>
    <property type="match status" value="1"/>
</dbReference>
<feature type="domain" description="C2H2-type" evidence="8">
    <location>
        <begin position="189"/>
        <end position="216"/>
    </location>
</feature>
<dbReference type="SMART" id="SM00355">
    <property type="entry name" value="ZnF_C2H2"/>
    <property type="match status" value="2"/>
</dbReference>
<feature type="non-terminal residue" evidence="9">
    <location>
        <position position="1"/>
    </location>
</feature>
<dbReference type="Pfam" id="PF00096">
    <property type="entry name" value="zf-C2H2"/>
    <property type="match status" value="1"/>
</dbReference>
<dbReference type="OrthoDB" id="6365676at2759"/>
<accession>A0A177CZ49</accession>
<organism evidence="9 10">
    <name type="scientific">Paraphaeosphaeria sporulosa</name>
    <dbReference type="NCBI Taxonomy" id="1460663"/>
    <lineage>
        <taxon>Eukaryota</taxon>
        <taxon>Fungi</taxon>
        <taxon>Dikarya</taxon>
        <taxon>Ascomycota</taxon>
        <taxon>Pezizomycotina</taxon>
        <taxon>Dothideomycetes</taxon>
        <taxon>Pleosporomycetidae</taxon>
        <taxon>Pleosporales</taxon>
        <taxon>Massarineae</taxon>
        <taxon>Didymosphaeriaceae</taxon>
        <taxon>Paraphaeosphaeria</taxon>
    </lineage>
</organism>
<dbReference type="GeneID" id="28757339"/>
<feature type="compositionally biased region" description="Polar residues" evidence="7">
    <location>
        <begin position="86"/>
        <end position="100"/>
    </location>
</feature>
<protein>
    <recommendedName>
        <fullName evidence="5">C2H2 type master regulator of conidiophore development brlA</fullName>
    </recommendedName>
</protein>
<sequence length="322" mass="34866">EIMDGKNSSGRRISLLNDSAAEPQLPIRIPSIPPSLRSRTSSYTSSPIGSPATPQLVRSNSTDSAGTMQTPSPITPEFNFDGLPPQSLNSPVFTQNSFFPTQKDLVSAYPPLSQNTGPLPYPNNNNLQQNYFRPQPPQESHNGAASANPRSKKNSYPCPVAKQYNCGDHFTTSGHAARHAKKHTGKKDAFCPECNKAFTRKDNMEQHRRTHQSGRNVAGKGTDNSIKKAKAQVKRPKPAPLQSNLPSLSGLSMMDPALPISPSQSFMAPAVQPADSFADYTQRSPYPDPSQYALTHGFNPGSSYGLDALAIAASGEKRKYEA</sequence>
<dbReference type="EMBL" id="KV441548">
    <property type="protein sequence ID" value="OAG12815.1"/>
    <property type="molecule type" value="Genomic_DNA"/>
</dbReference>
<dbReference type="InterPro" id="IPR013087">
    <property type="entry name" value="Znf_C2H2_type"/>
</dbReference>
<gene>
    <name evidence="9" type="ORF">CC84DRAFT_1079566</name>
</gene>
<dbReference type="InParanoid" id="A0A177CZ49"/>
<keyword evidence="4" id="KW-0862">Zinc</keyword>
<dbReference type="PANTHER" id="PTHR14003:SF19">
    <property type="entry name" value="YY2 TRANSCRIPTION FACTOR"/>
    <property type="match status" value="1"/>
</dbReference>
<reference evidence="9 10" key="1">
    <citation type="submission" date="2016-05" db="EMBL/GenBank/DDBJ databases">
        <title>Comparative analysis of secretome profiles of manganese(II)-oxidizing ascomycete fungi.</title>
        <authorList>
            <consortium name="DOE Joint Genome Institute"/>
            <person name="Zeiner C.A."/>
            <person name="Purvine S.O."/>
            <person name="Zink E.M."/>
            <person name="Wu S."/>
            <person name="Pasa-Tolic L."/>
            <person name="Chaput D.L."/>
            <person name="Haridas S."/>
            <person name="Grigoriev I.V."/>
            <person name="Santelli C.M."/>
            <person name="Hansel C.M."/>
        </authorList>
    </citation>
    <scope>NUCLEOTIDE SEQUENCE [LARGE SCALE GENOMIC DNA]</scope>
    <source>
        <strain evidence="9 10">AP3s5-JAC2a</strain>
    </source>
</reference>
<feature type="region of interest" description="Disordered" evidence="7">
    <location>
        <begin position="203"/>
        <end position="250"/>
    </location>
</feature>
<dbReference type="PROSITE" id="PS50157">
    <property type="entry name" value="ZINC_FINGER_C2H2_2"/>
    <property type="match status" value="2"/>
</dbReference>
<dbReference type="AlphaFoldDB" id="A0A177CZ49"/>
<feature type="compositionally biased region" description="Polar residues" evidence="7">
    <location>
        <begin position="1"/>
        <end position="11"/>
    </location>
</feature>
<dbReference type="InterPro" id="IPR036236">
    <property type="entry name" value="Znf_C2H2_sf"/>
</dbReference>
<evidence type="ECO:0000313" key="9">
    <source>
        <dbReference type="EMBL" id="OAG12815.1"/>
    </source>
</evidence>
<keyword evidence="1" id="KW-0479">Metal-binding</keyword>
<dbReference type="Proteomes" id="UP000077069">
    <property type="component" value="Unassembled WGS sequence"/>
</dbReference>
<evidence type="ECO:0000259" key="8">
    <source>
        <dbReference type="PROSITE" id="PS50157"/>
    </source>
</evidence>
<dbReference type="GO" id="GO:0000978">
    <property type="term" value="F:RNA polymerase II cis-regulatory region sequence-specific DNA binding"/>
    <property type="evidence" value="ECO:0007669"/>
    <property type="project" value="TreeGrafter"/>
</dbReference>
<evidence type="ECO:0000256" key="1">
    <source>
        <dbReference type="ARBA" id="ARBA00022723"/>
    </source>
</evidence>
<dbReference type="GO" id="GO:0005667">
    <property type="term" value="C:transcription regulator complex"/>
    <property type="evidence" value="ECO:0007669"/>
    <property type="project" value="TreeGrafter"/>
</dbReference>
<evidence type="ECO:0000256" key="3">
    <source>
        <dbReference type="ARBA" id="ARBA00022771"/>
    </source>
</evidence>
<keyword evidence="10" id="KW-1185">Reference proteome</keyword>
<feature type="compositionally biased region" description="Low complexity" evidence="7">
    <location>
        <begin position="23"/>
        <end position="51"/>
    </location>
</feature>
<feature type="compositionally biased region" description="Basic residues" evidence="7">
    <location>
        <begin position="227"/>
        <end position="237"/>
    </location>
</feature>
<dbReference type="GO" id="GO:0000981">
    <property type="term" value="F:DNA-binding transcription factor activity, RNA polymerase II-specific"/>
    <property type="evidence" value="ECO:0007669"/>
    <property type="project" value="TreeGrafter"/>
</dbReference>
<keyword evidence="3 6" id="KW-0863">Zinc-finger</keyword>
<feature type="domain" description="C2H2-type" evidence="8">
    <location>
        <begin position="156"/>
        <end position="188"/>
    </location>
</feature>
<dbReference type="SUPFAM" id="SSF57667">
    <property type="entry name" value="beta-beta-alpha zinc fingers"/>
    <property type="match status" value="1"/>
</dbReference>
<dbReference type="GO" id="GO:0000785">
    <property type="term" value="C:chromatin"/>
    <property type="evidence" value="ECO:0007669"/>
    <property type="project" value="TreeGrafter"/>
</dbReference>
<feature type="compositionally biased region" description="Low complexity" evidence="7">
    <location>
        <begin position="122"/>
        <end position="131"/>
    </location>
</feature>
<evidence type="ECO:0000313" key="10">
    <source>
        <dbReference type="Proteomes" id="UP000077069"/>
    </source>
</evidence>
<feature type="region of interest" description="Disordered" evidence="7">
    <location>
        <begin position="1"/>
        <end position="156"/>
    </location>
</feature>
<dbReference type="STRING" id="1460663.A0A177CZ49"/>
<name>A0A177CZ49_9PLEO</name>
<evidence type="ECO:0000256" key="6">
    <source>
        <dbReference type="PROSITE-ProRule" id="PRU00042"/>
    </source>
</evidence>
<evidence type="ECO:0000256" key="7">
    <source>
        <dbReference type="SAM" id="MobiDB-lite"/>
    </source>
</evidence>
<dbReference type="RefSeq" id="XP_018043180.1">
    <property type="nucleotide sequence ID" value="XM_018173853.1"/>
</dbReference>
<feature type="compositionally biased region" description="Polar residues" evidence="7">
    <location>
        <begin position="138"/>
        <end position="149"/>
    </location>
</feature>
<dbReference type="FunFam" id="3.30.160.60:FF:002343">
    <property type="entry name" value="Zinc finger protein 33A"/>
    <property type="match status" value="1"/>
</dbReference>
<evidence type="ECO:0000256" key="4">
    <source>
        <dbReference type="ARBA" id="ARBA00022833"/>
    </source>
</evidence>
<dbReference type="PANTHER" id="PTHR14003">
    <property type="entry name" value="TRANSCRIPTIONAL REPRESSOR PROTEIN YY"/>
    <property type="match status" value="1"/>
</dbReference>
<keyword evidence="2" id="KW-0677">Repeat</keyword>
<feature type="region of interest" description="Disordered" evidence="7">
    <location>
        <begin position="278"/>
        <end position="303"/>
    </location>
</feature>
<dbReference type="FunCoup" id="A0A177CZ49">
    <property type="interactions" value="334"/>
</dbReference>
<evidence type="ECO:0000256" key="5">
    <source>
        <dbReference type="ARBA" id="ARBA00044085"/>
    </source>
</evidence>
<feature type="compositionally biased region" description="Polar residues" evidence="7">
    <location>
        <begin position="52"/>
        <end position="72"/>
    </location>
</feature>
<feature type="compositionally biased region" description="Polar residues" evidence="7">
    <location>
        <begin position="241"/>
        <end position="250"/>
    </location>
</feature>
<dbReference type="GO" id="GO:0008270">
    <property type="term" value="F:zinc ion binding"/>
    <property type="evidence" value="ECO:0007669"/>
    <property type="project" value="UniProtKB-KW"/>
</dbReference>